<dbReference type="SMART" id="SM00155">
    <property type="entry name" value="PLDc"/>
    <property type="match status" value="2"/>
</dbReference>
<dbReference type="RefSeq" id="WP_153418491.1">
    <property type="nucleotide sequence ID" value="NZ_WFLM01000001.1"/>
</dbReference>
<dbReference type="CDD" id="cd09170">
    <property type="entry name" value="PLDc_Nuc"/>
    <property type="match status" value="1"/>
</dbReference>
<evidence type="ECO:0000256" key="1">
    <source>
        <dbReference type="ARBA" id="ARBA00000798"/>
    </source>
</evidence>
<comment type="catalytic activity">
    <reaction evidence="1">
        <text>a 1,2-diacyl-sn-glycero-3-phosphocholine + H2O = a 1,2-diacyl-sn-glycero-3-phosphate + choline + H(+)</text>
        <dbReference type="Rhea" id="RHEA:14445"/>
        <dbReference type="ChEBI" id="CHEBI:15354"/>
        <dbReference type="ChEBI" id="CHEBI:15377"/>
        <dbReference type="ChEBI" id="CHEBI:15378"/>
        <dbReference type="ChEBI" id="CHEBI:57643"/>
        <dbReference type="ChEBI" id="CHEBI:58608"/>
        <dbReference type="EC" id="3.1.4.4"/>
    </reaction>
</comment>
<comment type="similarity">
    <text evidence="2">Belongs to the phospholipase D family.</text>
</comment>
<comment type="caution">
    <text evidence="9">The sequence shown here is derived from an EMBL/GenBank/DDBJ whole genome shotgun (WGS) entry which is preliminary data.</text>
</comment>
<evidence type="ECO:0000256" key="3">
    <source>
        <dbReference type="ARBA" id="ARBA00012027"/>
    </source>
</evidence>
<dbReference type="PANTHER" id="PTHR43856:SF1">
    <property type="entry name" value="MITOCHONDRIAL CARDIOLIPIN HYDROLASE"/>
    <property type="match status" value="1"/>
</dbReference>
<dbReference type="GO" id="GO:0016042">
    <property type="term" value="P:lipid catabolic process"/>
    <property type="evidence" value="ECO:0007669"/>
    <property type="project" value="UniProtKB-KW"/>
</dbReference>
<feature type="domain" description="PLD phosphodiesterase" evidence="8">
    <location>
        <begin position="300"/>
        <end position="327"/>
    </location>
</feature>
<keyword evidence="7" id="KW-0732">Signal</keyword>
<evidence type="ECO:0000313" key="10">
    <source>
        <dbReference type="Proteomes" id="UP000437748"/>
    </source>
</evidence>
<feature type="chain" id="PRO_5026885329" description="phospholipase D" evidence="7">
    <location>
        <begin position="24"/>
        <end position="363"/>
    </location>
</feature>
<evidence type="ECO:0000259" key="8">
    <source>
        <dbReference type="PROSITE" id="PS50035"/>
    </source>
</evidence>
<dbReference type="PANTHER" id="PTHR43856">
    <property type="entry name" value="CARDIOLIPIN HYDROLASE"/>
    <property type="match status" value="1"/>
</dbReference>
<evidence type="ECO:0000256" key="4">
    <source>
        <dbReference type="ARBA" id="ARBA00022801"/>
    </source>
</evidence>
<organism evidence="9 10">
    <name type="scientific">Silvanigrella paludirubra</name>
    <dbReference type="NCBI Taxonomy" id="2499159"/>
    <lineage>
        <taxon>Bacteria</taxon>
        <taxon>Pseudomonadati</taxon>
        <taxon>Bdellovibrionota</taxon>
        <taxon>Oligoflexia</taxon>
        <taxon>Silvanigrellales</taxon>
        <taxon>Silvanigrellaceae</taxon>
        <taxon>Silvanigrella</taxon>
    </lineage>
</organism>
<accession>A0A6N6W0T2</accession>
<evidence type="ECO:0000256" key="5">
    <source>
        <dbReference type="ARBA" id="ARBA00022963"/>
    </source>
</evidence>
<gene>
    <name evidence="9" type="ORF">GCL60_03270</name>
</gene>
<proteinExistence type="inferred from homology"/>
<dbReference type="PROSITE" id="PS50035">
    <property type="entry name" value="PLD"/>
    <property type="match status" value="2"/>
</dbReference>
<evidence type="ECO:0000256" key="2">
    <source>
        <dbReference type="ARBA" id="ARBA00008664"/>
    </source>
</evidence>
<dbReference type="EMBL" id="WFLM01000001">
    <property type="protein sequence ID" value="KAB8040968.1"/>
    <property type="molecule type" value="Genomic_DNA"/>
</dbReference>
<dbReference type="GO" id="GO:0016891">
    <property type="term" value="F:RNA endonuclease activity producing 5'-phosphomonoesters, hydrolytic mechanism"/>
    <property type="evidence" value="ECO:0007669"/>
    <property type="project" value="TreeGrafter"/>
</dbReference>
<dbReference type="AlphaFoldDB" id="A0A6N6W0T2"/>
<evidence type="ECO:0000313" key="9">
    <source>
        <dbReference type="EMBL" id="KAB8040968.1"/>
    </source>
</evidence>
<dbReference type="EC" id="3.1.4.4" evidence="3"/>
<keyword evidence="4" id="KW-0378">Hydrolase</keyword>
<dbReference type="InterPro" id="IPR051406">
    <property type="entry name" value="PLD_domain"/>
</dbReference>
<protein>
    <recommendedName>
        <fullName evidence="3">phospholipase D</fullName>
        <ecNumber evidence="3">3.1.4.4</ecNumber>
    </recommendedName>
</protein>
<dbReference type="InterPro" id="IPR025202">
    <property type="entry name" value="PLD-like_dom"/>
</dbReference>
<name>A0A6N6W0T2_9BACT</name>
<dbReference type="Proteomes" id="UP000437748">
    <property type="component" value="Unassembled WGS sequence"/>
</dbReference>
<keyword evidence="5" id="KW-0442">Lipid degradation</keyword>
<reference evidence="9 10" key="1">
    <citation type="submission" date="2019-10" db="EMBL/GenBank/DDBJ databases">
        <title>New species of Slilvanegrellaceae.</title>
        <authorList>
            <person name="Pitt A."/>
            <person name="Hahn M.W."/>
        </authorList>
    </citation>
    <scope>NUCLEOTIDE SEQUENCE [LARGE SCALE GENOMIC DNA]</scope>
    <source>
        <strain evidence="9 10">SP-Ram-0.45-NSY-1</strain>
    </source>
</reference>
<dbReference type="Gene3D" id="3.30.870.10">
    <property type="entry name" value="Endonuclease Chain A"/>
    <property type="match status" value="2"/>
</dbReference>
<dbReference type="GO" id="GO:0004630">
    <property type="term" value="F:phospholipase D activity"/>
    <property type="evidence" value="ECO:0007669"/>
    <property type="project" value="UniProtKB-EC"/>
</dbReference>
<dbReference type="InterPro" id="IPR001736">
    <property type="entry name" value="PLipase_D/transphosphatidylase"/>
</dbReference>
<evidence type="ECO:0000256" key="6">
    <source>
        <dbReference type="ARBA" id="ARBA00023098"/>
    </source>
</evidence>
<keyword evidence="10" id="KW-1185">Reference proteome</keyword>
<dbReference type="Pfam" id="PF13091">
    <property type="entry name" value="PLDc_2"/>
    <property type="match status" value="2"/>
</dbReference>
<feature type="domain" description="PLD phosphodiesterase" evidence="8">
    <location>
        <begin position="115"/>
        <end position="142"/>
    </location>
</feature>
<sequence>MHKNCFRIFFVSVVMSAPFSLNAIPVKLSNQNASLGFSPNLGAIDVILKAINEAQSSINLAAFVITSDDIFNALVDAHQRGVNVRVVVDAKSANGNGSDVQALLDANIPVVLNNEFKIMHNKYIIIDNKSVQTGSFNYSNNADKRNAENALFIENQPAIAKLYTNNFERLFSNSKKIPNSKSKSLNFSFIKENVTKFPISGLSTFQIQKGVVEIAFSNACNYITSSPSAKTIIIQTIKQAKNNIYMAAYDFTDSDILNALKNRQNNGVQLNIVLDYKANLNNDAVQDLMNAGANISLNKKFSIMHNKYMIIDNSTLDFGSFNYTTSAENEQCNNIMVFYNQSSLVENYMNDWNMLYQTSIKNL</sequence>
<evidence type="ECO:0000256" key="7">
    <source>
        <dbReference type="SAM" id="SignalP"/>
    </source>
</evidence>
<dbReference type="GO" id="GO:0006793">
    <property type="term" value="P:phosphorus metabolic process"/>
    <property type="evidence" value="ECO:0007669"/>
    <property type="project" value="UniProtKB-ARBA"/>
</dbReference>
<keyword evidence="6" id="KW-0443">Lipid metabolism</keyword>
<feature type="signal peptide" evidence="7">
    <location>
        <begin position="1"/>
        <end position="23"/>
    </location>
</feature>
<dbReference type="SUPFAM" id="SSF56024">
    <property type="entry name" value="Phospholipase D/nuclease"/>
    <property type="match status" value="2"/>
</dbReference>
<dbReference type="OrthoDB" id="5294698at2"/>